<evidence type="ECO:0000313" key="2">
    <source>
        <dbReference type="Proteomes" id="UP000199634"/>
    </source>
</evidence>
<dbReference type="InterPro" id="IPR010131">
    <property type="entry name" value="MdtP/NodT-like"/>
</dbReference>
<dbReference type="EMBL" id="FNXE01000019">
    <property type="protein sequence ID" value="SEH81117.1"/>
    <property type="molecule type" value="Genomic_DNA"/>
</dbReference>
<name>A0A1H6L5F0_9FLAO</name>
<reference evidence="1 2" key="1">
    <citation type="submission" date="2016-10" db="EMBL/GenBank/DDBJ databases">
        <authorList>
            <person name="de Groot N.N."/>
        </authorList>
    </citation>
    <scope>NUCLEOTIDE SEQUENCE [LARGE SCALE GENOMIC DNA]</scope>
    <source>
        <strain evidence="1 2">CGMCC 1.10825</strain>
    </source>
</reference>
<evidence type="ECO:0000313" key="1">
    <source>
        <dbReference type="EMBL" id="SEH81117.1"/>
    </source>
</evidence>
<dbReference type="AlphaFoldDB" id="A0A1H6L5F0"/>
<organism evidence="1 2">
    <name type="scientific">Paenimyroides marinum</name>
    <dbReference type="NCBI Taxonomy" id="1159016"/>
    <lineage>
        <taxon>Bacteria</taxon>
        <taxon>Pseudomonadati</taxon>
        <taxon>Bacteroidota</taxon>
        <taxon>Flavobacteriia</taxon>
        <taxon>Flavobacteriales</taxon>
        <taxon>Flavobacteriaceae</taxon>
        <taxon>Paenimyroides</taxon>
    </lineage>
</organism>
<proteinExistence type="predicted"/>
<accession>A0A1H6L5F0</accession>
<dbReference type="STRING" id="1159016.SAMN02927937_01568"/>
<keyword evidence="2" id="KW-1185">Reference proteome</keyword>
<dbReference type="PANTHER" id="PTHR30203">
    <property type="entry name" value="OUTER MEMBRANE CATION EFFLUX PROTEIN"/>
    <property type="match status" value="1"/>
</dbReference>
<dbReference type="Proteomes" id="UP000199634">
    <property type="component" value="Unassembled WGS sequence"/>
</dbReference>
<dbReference type="PANTHER" id="PTHR30203:SF23">
    <property type="entry name" value="OUTER MEMBRANE EFFLUX PROTEIN"/>
    <property type="match status" value="1"/>
</dbReference>
<dbReference type="Gene3D" id="1.20.1600.10">
    <property type="entry name" value="Outer membrane efflux proteins (OEP)"/>
    <property type="match status" value="1"/>
</dbReference>
<dbReference type="RefSeq" id="WP_143037757.1">
    <property type="nucleotide sequence ID" value="NZ_FNXE01000019.1"/>
</dbReference>
<protein>
    <submittedName>
        <fullName evidence="1">Outer membrane protein, cobalt-zinc-cadmium efflux system</fullName>
    </submittedName>
</protein>
<dbReference type="SUPFAM" id="SSF56954">
    <property type="entry name" value="Outer membrane efflux proteins (OEP)"/>
    <property type="match status" value="1"/>
</dbReference>
<dbReference type="OrthoDB" id="9791261at2"/>
<sequence length="416" mass="48714">MNKIYFTAISIVFTLQTQAQKITLEHLEAAFLQKNYLLIANKYEVDKVDAEMIQTKLWSNPTLSISEVNLWKTYQIEEQPYLFGKYGKNQQISVDLEQMIETAGKRRKRIALKELEKNNALFDYEELMRQLKKELRQTYFSLAKIQKVKQQLHNGIDLFSQMNQQYQKQANLNNVPKADFYRLQTELIALQKDQIELQNDETELLTKLRILTQNNDLAVDEIDFSIFDHSAREIPFNVKEIAKEQNVGLKRQSNQINLTEKQLVLEKAQRVPDLTFQVNYDRGGNIMRDFVGVGVSFNLPVFDQNKGNIKSAQINVEQQKTAQNALFSEVDHSISKLQNQLSALQKSLTQWKNLNSEDQLKMIDNYKKHLQNKQVTLLEFIDFTQAYRESQEAYLELLETYQNTFEELNYIVGEDL</sequence>
<dbReference type="GO" id="GO:0015562">
    <property type="term" value="F:efflux transmembrane transporter activity"/>
    <property type="evidence" value="ECO:0007669"/>
    <property type="project" value="InterPro"/>
</dbReference>
<gene>
    <name evidence="1" type="ORF">SAMN02927937_01568</name>
</gene>